<keyword evidence="10" id="KW-1185">Reference proteome</keyword>
<dbReference type="InterPro" id="IPR003594">
    <property type="entry name" value="HATPase_dom"/>
</dbReference>
<dbReference type="Pfam" id="PF06580">
    <property type="entry name" value="His_kinase"/>
    <property type="match status" value="1"/>
</dbReference>
<dbReference type="CDD" id="cd06225">
    <property type="entry name" value="HAMP"/>
    <property type="match status" value="1"/>
</dbReference>
<keyword evidence="7" id="KW-0812">Transmembrane</keyword>
<keyword evidence="2" id="KW-1003">Cell membrane</keyword>
<comment type="caution">
    <text evidence="9">The sequence shown here is derived from an EMBL/GenBank/DDBJ whole genome shotgun (WGS) entry which is preliminary data.</text>
</comment>
<keyword evidence="6 7" id="KW-0472">Membrane</keyword>
<protein>
    <submittedName>
        <fullName evidence="9">Sensor histidine kinase</fullName>
        <ecNumber evidence="9">2.7.13.3</ecNumber>
    </submittedName>
</protein>
<dbReference type="GO" id="GO:0004673">
    <property type="term" value="F:protein histidine kinase activity"/>
    <property type="evidence" value="ECO:0007669"/>
    <property type="project" value="UniProtKB-EC"/>
</dbReference>
<dbReference type="Proteomes" id="UP001596113">
    <property type="component" value="Unassembled WGS sequence"/>
</dbReference>
<feature type="domain" description="HAMP" evidence="8">
    <location>
        <begin position="255"/>
        <end position="307"/>
    </location>
</feature>
<evidence type="ECO:0000313" key="10">
    <source>
        <dbReference type="Proteomes" id="UP001596113"/>
    </source>
</evidence>
<dbReference type="InterPro" id="IPR010559">
    <property type="entry name" value="Sig_transdc_His_kin_internal"/>
</dbReference>
<dbReference type="EC" id="2.7.13.3" evidence="9"/>
<organism evidence="9 10">
    <name type="scientific">Cohnella soli</name>
    <dbReference type="NCBI Taxonomy" id="425005"/>
    <lineage>
        <taxon>Bacteria</taxon>
        <taxon>Bacillati</taxon>
        <taxon>Bacillota</taxon>
        <taxon>Bacilli</taxon>
        <taxon>Bacillales</taxon>
        <taxon>Paenibacillaceae</taxon>
        <taxon>Cohnella</taxon>
    </lineage>
</organism>
<evidence type="ECO:0000256" key="6">
    <source>
        <dbReference type="ARBA" id="ARBA00023136"/>
    </source>
</evidence>
<comment type="subcellular location">
    <subcellularLocation>
        <location evidence="1">Cell membrane</location>
        <topology evidence="1">Multi-pass membrane protein</topology>
    </subcellularLocation>
</comment>
<feature type="transmembrane region" description="Helical" evidence="7">
    <location>
        <begin position="231"/>
        <end position="257"/>
    </location>
</feature>
<dbReference type="InterPro" id="IPR050640">
    <property type="entry name" value="Bact_2-comp_sensor_kinase"/>
</dbReference>
<keyword evidence="4 9" id="KW-0808">Transferase</keyword>
<dbReference type="Gene3D" id="6.10.340.10">
    <property type="match status" value="1"/>
</dbReference>
<accession>A0ABW0I0C8</accession>
<dbReference type="EMBL" id="JBHSMI010000028">
    <property type="protein sequence ID" value="MFC5404707.1"/>
    <property type="molecule type" value="Genomic_DNA"/>
</dbReference>
<dbReference type="InterPro" id="IPR036890">
    <property type="entry name" value="HATPase_C_sf"/>
</dbReference>
<reference evidence="10" key="1">
    <citation type="journal article" date="2019" name="Int. J. Syst. Evol. Microbiol.">
        <title>The Global Catalogue of Microorganisms (GCM) 10K type strain sequencing project: providing services to taxonomists for standard genome sequencing and annotation.</title>
        <authorList>
            <consortium name="The Broad Institute Genomics Platform"/>
            <consortium name="The Broad Institute Genome Sequencing Center for Infectious Disease"/>
            <person name="Wu L."/>
            <person name="Ma J."/>
        </authorList>
    </citation>
    <scope>NUCLEOTIDE SEQUENCE [LARGE SCALE GENOMIC DNA]</scope>
    <source>
        <strain evidence="10">CGMCC 1.18575</strain>
    </source>
</reference>
<evidence type="ECO:0000256" key="3">
    <source>
        <dbReference type="ARBA" id="ARBA00022553"/>
    </source>
</evidence>
<dbReference type="PROSITE" id="PS50885">
    <property type="entry name" value="HAMP"/>
    <property type="match status" value="1"/>
</dbReference>
<dbReference type="Gene3D" id="3.30.565.10">
    <property type="entry name" value="Histidine kinase-like ATPase, C-terminal domain"/>
    <property type="match status" value="1"/>
</dbReference>
<dbReference type="PANTHER" id="PTHR34220:SF7">
    <property type="entry name" value="SENSOR HISTIDINE KINASE YPDA"/>
    <property type="match status" value="1"/>
</dbReference>
<dbReference type="InterPro" id="IPR003660">
    <property type="entry name" value="HAMP_dom"/>
</dbReference>
<dbReference type="SUPFAM" id="SSF55874">
    <property type="entry name" value="ATPase domain of HSP90 chaperone/DNA topoisomerase II/histidine kinase"/>
    <property type="match status" value="1"/>
</dbReference>
<evidence type="ECO:0000313" key="9">
    <source>
        <dbReference type="EMBL" id="MFC5404707.1"/>
    </source>
</evidence>
<dbReference type="RefSeq" id="WP_378135246.1">
    <property type="nucleotide sequence ID" value="NZ_JBHSMI010000028.1"/>
</dbReference>
<keyword evidence="3" id="KW-0597">Phosphoprotein</keyword>
<keyword evidence="7" id="KW-1133">Transmembrane helix</keyword>
<evidence type="ECO:0000259" key="8">
    <source>
        <dbReference type="PROSITE" id="PS50885"/>
    </source>
</evidence>
<evidence type="ECO:0000256" key="2">
    <source>
        <dbReference type="ARBA" id="ARBA00022475"/>
    </source>
</evidence>
<evidence type="ECO:0000256" key="1">
    <source>
        <dbReference type="ARBA" id="ARBA00004651"/>
    </source>
</evidence>
<dbReference type="PANTHER" id="PTHR34220">
    <property type="entry name" value="SENSOR HISTIDINE KINASE YPDA"/>
    <property type="match status" value="1"/>
</dbReference>
<proteinExistence type="predicted"/>
<evidence type="ECO:0000256" key="4">
    <source>
        <dbReference type="ARBA" id="ARBA00022679"/>
    </source>
</evidence>
<evidence type="ECO:0000256" key="5">
    <source>
        <dbReference type="ARBA" id="ARBA00022777"/>
    </source>
</evidence>
<name>A0ABW0I0C8_9BACL</name>
<gene>
    <name evidence="9" type="ORF">ACFPOF_18370</name>
</gene>
<dbReference type="SUPFAM" id="SSF158472">
    <property type="entry name" value="HAMP domain-like"/>
    <property type="match status" value="1"/>
</dbReference>
<sequence>MKSKVSFYAKQLDNQIEFIRNLQLQFMNDSDLQKLSFLGQQLEGYEEMQLVNRVKDRLATMRNSSNYITNVGVYIKSFGRTISTLSGITKAPNPEFEIINKLNFGNSKFPSYFEGGRVFFIESANNQNILTYVEISTNKLKETLNALVQNYSDSGAFLADSQLRNKISLPSQNGDQKAVLASLFAHLPNTPDELKVDNQTYNIAFSPISMLGLTLYTYINQDEITEPLKQINRWSVILSLVSVAIIIVFSLSVNWMIHKPLKELIHAFRTVESDNLNISFRPKKGNEFGYLFRSFERLIEKLKISIQENYEQKLALQHSELKQLQSQINPHFLYNSFFNIYMICQSGDIESASLLAQKLGSYYEFVTRSGRDEVPLNNEYRHALNYCDIQSIRFSNRIHIEMGEVPDSCRSLMVPRFVIQPVVENTFEHAFKNRMQQGKVTVTITYEDQVLHVAVEDNGSALAEEDLHSLNKKLANDSQQEEKTGLINVSRRIRLKYGMSSGVFVSRSPLGGLKADIVIDYRGTGA</sequence>
<keyword evidence="5 9" id="KW-0418">Kinase</keyword>
<dbReference type="Pfam" id="PF02518">
    <property type="entry name" value="HATPase_c"/>
    <property type="match status" value="1"/>
</dbReference>
<evidence type="ECO:0000256" key="7">
    <source>
        <dbReference type="SAM" id="Phobius"/>
    </source>
</evidence>